<dbReference type="GO" id="GO:0047617">
    <property type="term" value="F:fatty acyl-CoA hydrolase activity"/>
    <property type="evidence" value="ECO:0007669"/>
    <property type="project" value="InterPro"/>
</dbReference>
<dbReference type="Gene3D" id="3.10.129.10">
    <property type="entry name" value="Hotdog Thioesterase"/>
    <property type="match status" value="1"/>
</dbReference>
<sequence length="149" mass="15905">MTLIDQIGRHLSGIEQLRIMLSTGRRAGLTDTLDIRLVEVDDGRIVMEATPDLYVYNPAGVAHGGFAAAILDSCCGYAVLSQMAPGQRFTTLELKVAYHRAITRDTGVVRAEGRIVTCGRRAAFAEGRLTDASGTLYASATSSLLVMSG</sequence>
<evidence type="ECO:0000313" key="5">
    <source>
        <dbReference type="Proteomes" id="UP000582837"/>
    </source>
</evidence>
<evidence type="ECO:0000313" key="4">
    <source>
        <dbReference type="EMBL" id="MBB6068716.1"/>
    </source>
</evidence>
<dbReference type="InterPro" id="IPR029069">
    <property type="entry name" value="HotDog_dom_sf"/>
</dbReference>
<dbReference type="CDD" id="cd03443">
    <property type="entry name" value="PaaI_thioesterase"/>
    <property type="match status" value="1"/>
</dbReference>
<dbReference type="InterPro" id="IPR003736">
    <property type="entry name" value="PAAI_dom"/>
</dbReference>
<evidence type="ECO:0000256" key="1">
    <source>
        <dbReference type="ARBA" id="ARBA00008324"/>
    </source>
</evidence>
<evidence type="ECO:0000256" key="2">
    <source>
        <dbReference type="ARBA" id="ARBA00022801"/>
    </source>
</evidence>
<dbReference type="PANTHER" id="PTHR21660">
    <property type="entry name" value="THIOESTERASE SUPERFAMILY MEMBER-RELATED"/>
    <property type="match status" value="1"/>
</dbReference>
<reference evidence="4 5" key="1">
    <citation type="submission" date="2020-08" db="EMBL/GenBank/DDBJ databases">
        <title>Genomic Encyclopedia of Type Strains, Phase IV (KMG-IV): sequencing the most valuable type-strain genomes for metagenomic binning, comparative biology and taxonomic classification.</title>
        <authorList>
            <person name="Goeker M."/>
        </authorList>
    </citation>
    <scope>NUCLEOTIDE SEQUENCE [LARGE SCALE GENOMIC DNA]</scope>
    <source>
        <strain evidence="4 5">DSM 29007</strain>
    </source>
</reference>
<dbReference type="SUPFAM" id="SSF54637">
    <property type="entry name" value="Thioesterase/thiol ester dehydrase-isomerase"/>
    <property type="match status" value="1"/>
</dbReference>
<dbReference type="Pfam" id="PF03061">
    <property type="entry name" value="4HBT"/>
    <property type="match status" value="1"/>
</dbReference>
<dbReference type="AlphaFoldDB" id="A0A841GWL4"/>
<dbReference type="Proteomes" id="UP000582837">
    <property type="component" value="Unassembled WGS sequence"/>
</dbReference>
<comment type="similarity">
    <text evidence="1">Belongs to the thioesterase PaaI family.</text>
</comment>
<dbReference type="PANTHER" id="PTHR21660:SF1">
    <property type="entry name" value="ACYL-COENZYME A THIOESTERASE 13"/>
    <property type="match status" value="1"/>
</dbReference>
<evidence type="ECO:0000259" key="3">
    <source>
        <dbReference type="Pfam" id="PF03061"/>
    </source>
</evidence>
<dbReference type="EMBL" id="JACHIA010000001">
    <property type="protein sequence ID" value="MBB6068716.1"/>
    <property type="molecule type" value="Genomic_DNA"/>
</dbReference>
<proteinExistence type="inferred from homology"/>
<dbReference type="NCBIfam" id="TIGR00369">
    <property type="entry name" value="unchar_dom_1"/>
    <property type="match status" value="1"/>
</dbReference>
<feature type="domain" description="Thioesterase" evidence="3">
    <location>
        <begin position="60"/>
        <end position="136"/>
    </location>
</feature>
<keyword evidence="2" id="KW-0378">Hydrolase</keyword>
<name>A0A841GWL4_9BACT</name>
<dbReference type="RefSeq" id="WP_170031029.1">
    <property type="nucleotide sequence ID" value="NZ_JABDTL010000001.1"/>
</dbReference>
<organism evidence="4 5">
    <name type="scientific">Longimicrobium terrae</name>
    <dbReference type="NCBI Taxonomy" id="1639882"/>
    <lineage>
        <taxon>Bacteria</taxon>
        <taxon>Pseudomonadati</taxon>
        <taxon>Gemmatimonadota</taxon>
        <taxon>Longimicrobiia</taxon>
        <taxon>Longimicrobiales</taxon>
        <taxon>Longimicrobiaceae</taxon>
        <taxon>Longimicrobium</taxon>
    </lineage>
</organism>
<accession>A0A841GWL4</accession>
<gene>
    <name evidence="4" type="ORF">HNQ61_000327</name>
</gene>
<dbReference type="InterPro" id="IPR006683">
    <property type="entry name" value="Thioestr_dom"/>
</dbReference>
<comment type="caution">
    <text evidence="4">The sequence shown here is derived from an EMBL/GenBank/DDBJ whole genome shotgun (WGS) entry which is preliminary data.</text>
</comment>
<keyword evidence="5" id="KW-1185">Reference proteome</keyword>
<dbReference type="InterPro" id="IPR039298">
    <property type="entry name" value="ACOT13"/>
</dbReference>
<protein>
    <submittedName>
        <fullName evidence="4">Uncharacterized protein (TIGR00369 family)</fullName>
    </submittedName>
</protein>